<dbReference type="PANTHER" id="PTHR10127:SF802">
    <property type="entry name" value="ZINC METALLOPROTEINASE NAS-10"/>
    <property type="match status" value="1"/>
</dbReference>
<evidence type="ECO:0000313" key="6">
    <source>
        <dbReference type="WBParaSite" id="SVE_1329800.1"/>
    </source>
</evidence>
<feature type="domain" description="Peptidase M12A" evidence="4">
    <location>
        <begin position="8"/>
        <end position="192"/>
    </location>
</feature>
<proteinExistence type="predicted"/>
<dbReference type="AlphaFoldDB" id="A0A0K0FSA5"/>
<evidence type="ECO:0000313" key="5">
    <source>
        <dbReference type="Proteomes" id="UP000035680"/>
    </source>
</evidence>
<keyword evidence="2 3" id="KW-0645">Protease</keyword>
<dbReference type="GO" id="GO:0008270">
    <property type="term" value="F:zinc ion binding"/>
    <property type="evidence" value="ECO:0007669"/>
    <property type="project" value="UniProtKB-UniRule"/>
</dbReference>
<dbReference type="GO" id="GO:0004222">
    <property type="term" value="F:metalloendopeptidase activity"/>
    <property type="evidence" value="ECO:0007669"/>
    <property type="project" value="UniProtKB-UniRule"/>
</dbReference>
<dbReference type="EC" id="3.4.24.-" evidence="3"/>
<dbReference type="SMART" id="SM00235">
    <property type="entry name" value="ZnMc"/>
    <property type="match status" value="1"/>
</dbReference>
<name>A0A0K0FSA5_STRVS</name>
<evidence type="ECO:0000259" key="4">
    <source>
        <dbReference type="PROSITE" id="PS51864"/>
    </source>
</evidence>
<dbReference type="PRINTS" id="PR00480">
    <property type="entry name" value="ASTACIN"/>
</dbReference>
<dbReference type="Proteomes" id="UP000035680">
    <property type="component" value="Unassembled WGS sequence"/>
</dbReference>
<dbReference type="STRING" id="75913.A0A0K0FSA5"/>
<dbReference type="InterPro" id="IPR006026">
    <property type="entry name" value="Peptidase_Metallo"/>
</dbReference>
<dbReference type="PANTHER" id="PTHR10127">
    <property type="entry name" value="DISCOIDIN, CUB, EGF, LAMININ , AND ZINC METALLOPROTEASE DOMAIN CONTAINING"/>
    <property type="match status" value="1"/>
</dbReference>
<accession>A0A0K0FSA5</accession>
<keyword evidence="2 3" id="KW-0479">Metal-binding</keyword>
<comment type="cofactor">
    <cofactor evidence="2 3">
        <name>Zn(2+)</name>
        <dbReference type="ChEBI" id="CHEBI:29105"/>
    </cofactor>
    <text evidence="2 3">Binds 1 zinc ion per subunit.</text>
</comment>
<dbReference type="InterPro" id="IPR001506">
    <property type="entry name" value="Peptidase_M12A"/>
</dbReference>
<dbReference type="Pfam" id="PF01400">
    <property type="entry name" value="Astacin"/>
    <property type="match status" value="1"/>
</dbReference>
<feature type="binding site" evidence="2">
    <location>
        <position position="106"/>
    </location>
    <ligand>
        <name>Zn(2+)</name>
        <dbReference type="ChEBI" id="CHEBI:29105"/>
        <note>catalytic</note>
    </ligand>
</feature>
<comment type="caution">
    <text evidence="2">Lacks conserved residue(s) required for the propagation of feature annotation.</text>
</comment>
<dbReference type="GO" id="GO:0006508">
    <property type="term" value="P:proteolysis"/>
    <property type="evidence" value="ECO:0007669"/>
    <property type="project" value="UniProtKB-KW"/>
</dbReference>
<feature type="binding site" evidence="2">
    <location>
        <position position="116"/>
    </location>
    <ligand>
        <name>Zn(2+)</name>
        <dbReference type="ChEBI" id="CHEBI:29105"/>
        <note>catalytic</note>
    </ligand>
</feature>
<keyword evidence="5" id="KW-1185">Reference proteome</keyword>
<dbReference type="WBParaSite" id="SVE_1329800.1">
    <property type="protein sequence ID" value="SVE_1329800.1"/>
    <property type="gene ID" value="SVE_1329800"/>
</dbReference>
<evidence type="ECO:0000256" key="2">
    <source>
        <dbReference type="PROSITE-ProRule" id="PRU01211"/>
    </source>
</evidence>
<evidence type="ECO:0000256" key="3">
    <source>
        <dbReference type="RuleBase" id="RU361183"/>
    </source>
</evidence>
<evidence type="ECO:0000256" key="1">
    <source>
        <dbReference type="ARBA" id="ARBA00023157"/>
    </source>
</evidence>
<protein>
    <recommendedName>
        <fullName evidence="3">Metalloendopeptidase</fullName>
        <ecNumber evidence="3">3.4.24.-</ecNumber>
    </recommendedName>
</protein>
<keyword evidence="1" id="KW-1015">Disulfide bond</keyword>
<keyword evidence="2 3" id="KW-0378">Hydrolase</keyword>
<keyword evidence="2 3" id="KW-0862">Zinc</keyword>
<reference evidence="6" key="2">
    <citation type="submission" date="2015-08" db="UniProtKB">
        <authorList>
            <consortium name="WormBaseParasite"/>
        </authorList>
    </citation>
    <scope>IDENTIFICATION</scope>
</reference>
<dbReference type="PROSITE" id="PS51864">
    <property type="entry name" value="ASTACIN"/>
    <property type="match status" value="1"/>
</dbReference>
<organism evidence="5 6">
    <name type="scientific">Strongyloides venezuelensis</name>
    <name type="common">Threadworm</name>
    <dbReference type="NCBI Taxonomy" id="75913"/>
    <lineage>
        <taxon>Eukaryota</taxon>
        <taxon>Metazoa</taxon>
        <taxon>Ecdysozoa</taxon>
        <taxon>Nematoda</taxon>
        <taxon>Chromadorea</taxon>
        <taxon>Rhabditida</taxon>
        <taxon>Tylenchina</taxon>
        <taxon>Panagrolaimomorpha</taxon>
        <taxon>Strongyloidoidea</taxon>
        <taxon>Strongyloididae</taxon>
        <taxon>Strongyloides</taxon>
    </lineage>
</organism>
<sequence length="192" mass="22701">MYLYNDSNTIYKRDIREYYPQMWKFPIKYKIGNYLNNYIIKKALEEIESNTCVKFQEDNLLNINTEGIFFELSTRCMSYVGLEKSNERQTIELSYVCSSGTGYVLHEVGHALGLLHEHTRTDRDKFVNIDFSNIKKGLEINFKIPNGTWYKNYSTHYDYGSVMSYRPNEVSISNWKQVTTSKLHPEYDRMTG</sequence>
<feature type="binding site" evidence="2">
    <location>
        <position position="110"/>
    </location>
    <ligand>
        <name>Zn(2+)</name>
        <dbReference type="ChEBI" id="CHEBI:29105"/>
        <note>catalytic</note>
    </ligand>
</feature>
<reference evidence="5" key="1">
    <citation type="submission" date="2014-07" db="EMBL/GenBank/DDBJ databases">
        <authorList>
            <person name="Martin A.A"/>
            <person name="De Silva N."/>
        </authorList>
    </citation>
    <scope>NUCLEOTIDE SEQUENCE</scope>
</reference>
<dbReference type="Gene3D" id="3.40.390.10">
    <property type="entry name" value="Collagenase (Catalytic Domain)"/>
    <property type="match status" value="1"/>
</dbReference>
<keyword evidence="2 3" id="KW-0482">Metalloprotease</keyword>
<feature type="active site" evidence="2">
    <location>
        <position position="107"/>
    </location>
</feature>
<dbReference type="InterPro" id="IPR024079">
    <property type="entry name" value="MetalloPept_cat_dom_sf"/>
</dbReference>
<dbReference type="SUPFAM" id="SSF55486">
    <property type="entry name" value="Metalloproteases ('zincins'), catalytic domain"/>
    <property type="match status" value="1"/>
</dbReference>